<dbReference type="Proteomes" id="UP000886844">
    <property type="component" value="Unassembled WGS sequence"/>
</dbReference>
<keyword evidence="2" id="KW-0808">Transferase</keyword>
<dbReference type="AlphaFoldDB" id="A0A9D1YZZ3"/>
<dbReference type="EMBL" id="DXDA01000019">
    <property type="protein sequence ID" value="HIY68190.1"/>
    <property type="molecule type" value="Genomic_DNA"/>
</dbReference>
<accession>A0A9D1YZZ3</accession>
<name>A0A9D1YZZ3_9BACT</name>
<reference evidence="2" key="1">
    <citation type="journal article" date="2021" name="PeerJ">
        <title>Extensive microbial diversity within the chicken gut microbiome revealed by metagenomics and culture.</title>
        <authorList>
            <person name="Gilroy R."/>
            <person name="Ravi A."/>
            <person name="Getino M."/>
            <person name="Pursley I."/>
            <person name="Horton D.L."/>
            <person name="Alikhan N.F."/>
            <person name="Baker D."/>
            <person name="Gharbi K."/>
            <person name="Hall N."/>
            <person name="Watson M."/>
            <person name="Adriaenssens E.M."/>
            <person name="Foster-Nyarko E."/>
            <person name="Jarju S."/>
            <person name="Secka A."/>
            <person name="Antonio M."/>
            <person name="Oren A."/>
            <person name="Chaudhuri R.R."/>
            <person name="La Ragione R."/>
            <person name="Hildebrand F."/>
            <person name="Pallen M.J."/>
        </authorList>
    </citation>
    <scope>NUCLEOTIDE SEQUENCE</scope>
    <source>
        <strain evidence="2">5134</strain>
    </source>
</reference>
<evidence type="ECO:0000313" key="3">
    <source>
        <dbReference type="Proteomes" id="UP000886844"/>
    </source>
</evidence>
<feature type="domain" description="Putative acyltransferase ACT14924-like acyltransferase" evidence="1">
    <location>
        <begin position="9"/>
        <end position="268"/>
    </location>
</feature>
<reference evidence="2" key="2">
    <citation type="submission" date="2021-04" db="EMBL/GenBank/DDBJ databases">
        <authorList>
            <person name="Gilroy R."/>
        </authorList>
    </citation>
    <scope>NUCLEOTIDE SEQUENCE</scope>
    <source>
        <strain evidence="2">5134</strain>
    </source>
</reference>
<proteinExistence type="predicted"/>
<sequence>MSQIDIGAVIREKAPRAARWIPRPVITWLRRTIHEREINHILASYWSLPPQEFIRAAFREWGVSYSAEGLDRLDPKGRYLFVSNHPFGGMDGMMLADKLIEHFGDARVVVNDLLMHLEPLRPLWIPVNKHGSQSPAYARKFDEEFFGDRPILTFPAGLCSRTVNGQVTDPEWKISFLKKAYASQRLIVPVFVEGRLSNFFYRVYHLRKALGVKFNIEMLWLPDEMFSQKGRHFRIVVGEPIAVADLQPCGSLREQAEAVRKKVYSLEKRVGEPAKSR</sequence>
<keyword evidence="2" id="KW-0012">Acyltransferase</keyword>
<dbReference type="InterPro" id="IPR045746">
    <property type="entry name" value="ACT14924-like_Acyltransf_dom"/>
</dbReference>
<evidence type="ECO:0000259" key="1">
    <source>
        <dbReference type="Pfam" id="PF19576"/>
    </source>
</evidence>
<organism evidence="2 3">
    <name type="scientific">Candidatus Alistipes intestinigallinarum</name>
    <dbReference type="NCBI Taxonomy" id="2838440"/>
    <lineage>
        <taxon>Bacteria</taxon>
        <taxon>Pseudomonadati</taxon>
        <taxon>Bacteroidota</taxon>
        <taxon>Bacteroidia</taxon>
        <taxon>Bacteroidales</taxon>
        <taxon>Rikenellaceae</taxon>
        <taxon>Alistipes</taxon>
    </lineage>
</organism>
<dbReference type="GO" id="GO:0016746">
    <property type="term" value="F:acyltransferase activity"/>
    <property type="evidence" value="ECO:0007669"/>
    <property type="project" value="UniProtKB-KW"/>
</dbReference>
<gene>
    <name evidence="2" type="ORF">H9828_02090</name>
</gene>
<evidence type="ECO:0000313" key="2">
    <source>
        <dbReference type="EMBL" id="HIY68190.1"/>
    </source>
</evidence>
<comment type="caution">
    <text evidence="2">The sequence shown here is derived from an EMBL/GenBank/DDBJ whole genome shotgun (WGS) entry which is preliminary data.</text>
</comment>
<dbReference type="Pfam" id="PF19576">
    <property type="entry name" value="Acyltransf_2"/>
    <property type="match status" value="1"/>
</dbReference>
<protein>
    <submittedName>
        <fullName evidence="2">Acyltransferase</fullName>
    </submittedName>
</protein>
<dbReference type="SUPFAM" id="SSF69593">
    <property type="entry name" value="Glycerol-3-phosphate (1)-acyltransferase"/>
    <property type="match status" value="1"/>
</dbReference>